<sequence length="96" mass="11295">MLSPTLLIKYENTLPFLWFFKRLKNANNLFLKNLKQLIMLQNILNLGLTLTKKEQKLVKGGALPTYTVCFDFCRSQNFQTKEEFSACFYDCKQELC</sequence>
<dbReference type="AlphaFoldDB" id="A0A2G1BYS6"/>
<accession>A0A2G1BYS6</accession>
<protein>
    <submittedName>
        <fullName evidence="1">Uncharacterized protein</fullName>
    </submittedName>
</protein>
<dbReference type="Proteomes" id="UP000222163">
    <property type="component" value="Unassembled WGS sequence"/>
</dbReference>
<reference evidence="1 2" key="1">
    <citation type="journal article" date="2016" name="Nat. Commun.">
        <title>Microbial interactions lead to rapid micro-scale successions on model marine particles.</title>
        <authorList>
            <person name="Datta M.S."/>
            <person name="Sliwerska E."/>
            <person name="Gore J."/>
            <person name="Polz M.F."/>
            <person name="Cordero O.X."/>
        </authorList>
    </citation>
    <scope>NUCLEOTIDE SEQUENCE [LARGE SCALE GENOMIC DNA]</scope>
    <source>
        <strain evidence="1 2">4G03</strain>
    </source>
</reference>
<proteinExistence type="predicted"/>
<name>A0A2G1BYS6_9FLAO</name>
<evidence type="ECO:0000313" key="2">
    <source>
        <dbReference type="Proteomes" id="UP000222163"/>
    </source>
</evidence>
<comment type="caution">
    <text evidence="1">The sequence shown here is derived from an EMBL/GenBank/DDBJ whole genome shotgun (WGS) entry which is preliminary data.</text>
</comment>
<dbReference type="EMBL" id="PDUU01000001">
    <property type="protein sequence ID" value="PHN99211.1"/>
    <property type="molecule type" value="Genomic_DNA"/>
</dbReference>
<gene>
    <name evidence="1" type="ORF">CSC81_00940</name>
</gene>
<organism evidence="1 2">
    <name type="scientific">Tenacibaculum discolor</name>
    <dbReference type="NCBI Taxonomy" id="361581"/>
    <lineage>
        <taxon>Bacteria</taxon>
        <taxon>Pseudomonadati</taxon>
        <taxon>Bacteroidota</taxon>
        <taxon>Flavobacteriia</taxon>
        <taxon>Flavobacteriales</taxon>
        <taxon>Flavobacteriaceae</taxon>
        <taxon>Tenacibaculum</taxon>
    </lineage>
</organism>
<evidence type="ECO:0000313" key="1">
    <source>
        <dbReference type="EMBL" id="PHN99211.1"/>
    </source>
</evidence>